<organism evidence="2 3">
    <name type="scientific">Sulfobacillus benefaciens</name>
    <dbReference type="NCBI Taxonomy" id="453960"/>
    <lineage>
        <taxon>Bacteria</taxon>
        <taxon>Bacillati</taxon>
        <taxon>Bacillota</taxon>
        <taxon>Clostridia</taxon>
        <taxon>Eubacteriales</taxon>
        <taxon>Clostridiales Family XVII. Incertae Sedis</taxon>
        <taxon>Sulfobacillus</taxon>
    </lineage>
</organism>
<comment type="caution">
    <text evidence="2">The sequence shown here is derived from an EMBL/GenBank/DDBJ whole genome shotgun (WGS) entry which is preliminary data.</text>
</comment>
<keyword evidence="2" id="KW-0808">Transferase</keyword>
<evidence type="ECO:0000313" key="3">
    <source>
        <dbReference type="Proteomes" id="UP000242699"/>
    </source>
</evidence>
<gene>
    <name evidence="2" type="ORF">C7B43_19605</name>
</gene>
<evidence type="ECO:0000313" key="2">
    <source>
        <dbReference type="EMBL" id="PSR24213.1"/>
    </source>
</evidence>
<dbReference type="CDD" id="cd05403">
    <property type="entry name" value="NT_KNTase_like"/>
    <property type="match status" value="1"/>
</dbReference>
<dbReference type="GO" id="GO:0016779">
    <property type="term" value="F:nucleotidyltransferase activity"/>
    <property type="evidence" value="ECO:0007669"/>
    <property type="project" value="InterPro"/>
</dbReference>
<feature type="domain" description="Polymerase nucleotidyl transferase" evidence="1">
    <location>
        <begin position="1"/>
        <end position="30"/>
    </location>
</feature>
<dbReference type="SUPFAM" id="SSF81301">
    <property type="entry name" value="Nucleotidyltransferase"/>
    <property type="match status" value="1"/>
</dbReference>
<dbReference type="Pfam" id="PF01909">
    <property type="entry name" value="NTP_transf_2"/>
    <property type="match status" value="1"/>
</dbReference>
<sequence length="42" mass="4440">ALFGSLARGDAGADSDVDFLVQMEPGRSFVDVAGLKWDLEAL</sequence>
<evidence type="ECO:0000259" key="1">
    <source>
        <dbReference type="Pfam" id="PF01909"/>
    </source>
</evidence>
<dbReference type="AlphaFoldDB" id="A0A2T2WPR2"/>
<protein>
    <submittedName>
        <fullName evidence="2">Nucleotidyltransferase</fullName>
    </submittedName>
</protein>
<feature type="non-terminal residue" evidence="2">
    <location>
        <position position="1"/>
    </location>
</feature>
<accession>A0A2T2WPR2</accession>
<reference evidence="2 3" key="1">
    <citation type="journal article" date="2014" name="BMC Genomics">
        <title>Comparison of environmental and isolate Sulfobacillus genomes reveals diverse carbon, sulfur, nitrogen, and hydrogen metabolisms.</title>
        <authorList>
            <person name="Justice N.B."/>
            <person name="Norman A."/>
            <person name="Brown C.T."/>
            <person name="Singh A."/>
            <person name="Thomas B.C."/>
            <person name="Banfield J.F."/>
        </authorList>
    </citation>
    <scope>NUCLEOTIDE SEQUENCE [LARGE SCALE GENOMIC DNA]</scope>
    <source>
        <strain evidence="2">AMDSBA1</strain>
    </source>
</reference>
<proteinExistence type="predicted"/>
<dbReference type="InterPro" id="IPR043519">
    <property type="entry name" value="NT_sf"/>
</dbReference>
<name>A0A2T2WPR2_9FIRM</name>
<dbReference type="Proteomes" id="UP000242699">
    <property type="component" value="Unassembled WGS sequence"/>
</dbReference>
<dbReference type="InterPro" id="IPR002934">
    <property type="entry name" value="Polymerase_NTP_transf_dom"/>
</dbReference>
<dbReference type="Gene3D" id="3.30.460.10">
    <property type="entry name" value="Beta Polymerase, domain 2"/>
    <property type="match status" value="1"/>
</dbReference>
<dbReference type="EMBL" id="PXYT01000086">
    <property type="protein sequence ID" value="PSR24213.1"/>
    <property type="molecule type" value="Genomic_DNA"/>
</dbReference>